<dbReference type="CDD" id="cd07890">
    <property type="entry name" value="CYTH-like_AC_IV-like"/>
    <property type="match status" value="1"/>
</dbReference>
<dbReference type="Gene3D" id="2.40.320.10">
    <property type="entry name" value="Hypothetical Protein Pfu-838710-001"/>
    <property type="match status" value="1"/>
</dbReference>
<evidence type="ECO:0000313" key="2">
    <source>
        <dbReference type="EMBL" id="PIS13775.1"/>
    </source>
</evidence>
<dbReference type="InterPro" id="IPR008173">
    <property type="entry name" value="Adenylyl_cyclase_CyaB"/>
</dbReference>
<protein>
    <recommendedName>
        <fullName evidence="1">CYTH domain-containing protein</fullName>
    </recommendedName>
</protein>
<dbReference type="InterPro" id="IPR023577">
    <property type="entry name" value="CYTH_domain"/>
</dbReference>
<dbReference type="InterPro" id="IPR033469">
    <property type="entry name" value="CYTH-like_dom_sf"/>
</dbReference>
<accession>A0A2H0WME6</accession>
<comment type="caution">
    <text evidence="2">The sequence shown here is derived from an EMBL/GenBank/DDBJ whole genome shotgun (WGS) entry which is preliminary data.</text>
</comment>
<name>A0A2H0WME6_9BACT</name>
<proteinExistence type="predicted"/>
<dbReference type="Proteomes" id="UP000230033">
    <property type="component" value="Unassembled WGS sequence"/>
</dbReference>
<organism evidence="2 3">
    <name type="scientific">Candidatus Shapirobacteria bacterium CG09_land_8_20_14_0_10_47_13</name>
    <dbReference type="NCBI Taxonomy" id="1974481"/>
    <lineage>
        <taxon>Bacteria</taxon>
        <taxon>Candidatus Shapironibacteriota</taxon>
    </lineage>
</organism>
<sequence>MSDHSTEREIKLKLENPSDLISKLNSKKAKFIGKSFQRTTRMDTESMGLEKNGVFLRVRSGSKNIVTLKRKLRENAEVFERQEIETEVDDINKLADIFYGLGFTKRLILEKYRADFEYEGVKISVDELSFGFYVELEGDPEKIFETAKELDLNTKDKITVTYWDLFEDYKKETGAKGENIVFPEKYKSTLMPARD</sequence>
<evidence type="ECO:0000313" key="3">
    <source>
        <dbReference type="Proteomes" id="UP000230033"/>
    </source>
</evidence>
<gene>
    <name evidence="2" type="ORF">COT65_02335</name>
</gene>
<dbReference type="SMART" id="SM01118">
    <property type="entry name" value="CYTH"/>
    <property type="match status" value="1"/>
</dbReference>
<dbReference type="PROSITE" id="PS51707">
    <property type="entry name" value="CYTH"/>
    <property type="match status" value="1"/>
</dbReference>
<dbReference type="EMBL" id="PEZJ01000030">
    <property type="protein sequence ID" value="PIS13775.1"/>
    <property type="molecule type" value="Genomic_DNA"/>
</dbReference>
<reference evidence="3" key="1">
    <citation type="submission" date="2017-09" db="EMBL/GenBank/DDBJ databases">
        <title>Depth-based differentiation of microbial function through sediment-hosted aquifers and enrichment of novel symbionts in the deep terrestrial subsurface.</title>
        <authorList>
            <person name="Probst A.J."/>
            <person name="Ladd B."/>
            <person name="Jarett J.K."/>
            <person name="Geller-Mcgrath D.E."/>
            <person name="Sieber C.M.K."/>
            <person name="Emerson J.B."/>
            <person name="Anantharaman K."/>
            <person name="Thomas B.C."/>
            <person name="Malmstrom R."/>
            <person name="Stieglmeier M."/>
            <person name="Klingl A."/>
            <person name="Woyke T."/>
            <person name="Ryan C.M."/>
            <person name="Banfield J.F."/>
        </authorList>
    </citation>
    <scope>NUCLEOTIDE SEQUENCE [LARGE SCALE GENOMIC DNA]</scope>
</reference>
<dbReference type="SUPFAM" id="SSF55154">
    <property type="entry name" value="CYTH-like phosphatases"/>
    <property type="match status" value="1"/>
</dbReference>
<dbReference type="PANTHER" id="PTHR21028:SF2">
    <property type="entry name" value="CYTH DOMAIN-CONTAINING PROTEIN"/>
    <property type="match status" value="1"/>
</dbReference>
<dbReference type="Pfam" id="PF01928">
    <property type="entry name" value="CYTH"/>
    <property type="match status" value="1"/>
</dbReference>
<dbReference type="AlphaFoldDB" id="A0A2H0WME6"/>
<dbReference type="PANTHER" id="PTHR21028">
    <property type="entry name" value="SI:CH211-156B7.4"/>
    <property type="match status" value="1"/>
</dbReference>
<feature type="domain" description="CYTH" evidence="1">
    <location>
        <begin position="5"/>
        <end position="192"/>
    </location>
</feature>
<evidence type="ECO:0000259" key="1">
    <source>
        <dbReference type="PROSITE" id="PS51707"/>
    </source>
</evidence>